<dbReference type="GO" id="GO:0006457">
    <property type="term" value="P:protein folding"/>
    <property type="evidence" value="ECO:0007669"/>
    <property type="project" value="InterPro"/>
</dbReference>
<gene>
    <name evidence="7" type="primary">ppiA</name>
    <name evidence="7" type="ORF">KPC_3570</name>
</gene>
<protein>
    <recommendedName>
        <fullName evidence="5">Peptidyl-prolyl cis-trans isomerase</fullName>
        <shortName evidence="5">PPIase</shortName>
        <ecNumber evidence="5">5.2.1.8</ecNumber>
    </recommendedName>
</protein>
<evidence type="ECO:0000313" key="7">
    <source>
        <dbReference type="EMBL" id="SPL72392.1"/>
    </source>
</evidence>
<evidence type="ECO:0000259" key="6">
    <source>
        <dbReference type="PROSITE" id="PS50072"/>
    </source>
</evidence>
<dbReference type="CDD" id="cd01920">
    <property type="entry name" value="cyclophilin_EcCYP_like"/>
    <property type="match status" value="1"/>
</dbReference>
<dbReference type="InterPro" id="IPR029000">
    <property type="entry name" value="Cyclophilin-like_dom_sf"/>
</dbReference>
<dbReference type="Pfam" id="PF00160">
    <property type="entry name" value="Pro_isomerase"/>
    <property type="match status" value="1"/>
</dbReference>
<evidence type="ECO:0000256" key="5">
    <source>
        <dbReference type="RuleBase" id="RU363019"/>
    </source>
</evidence>
<dbReference type="SUPFAM" id="SSF50891">
    <property type="entry name" value="Cyclophilin-like"/>
    <property type="match status" value="1"/>
</dbReference>
<dbReference type="OrthoDB" id="9807797at2"/>
<keyword evidence="4 5" id="KW-0413">Isomerase</keyword>
<evidence type="ECO:0000256" key="4">
    <source>
        <dbReference type="ARBA" id="ARBA00023235"/>
    </source>
</evidence>
<keyword evidence="8" id="KW-1185">Reference proteome</keyword>
<accession>A0A2U3N404</accession>
<dbReference type="PANTHER" id="PTHR43246">
    <property type="entry name" value="PEPTIDYL-PROLYL CIS-TRANS ISOMERASE CYP38, CHLOROPLASTIC"/>
    <property type="match status" value="1"/>
</dbReference>
<keyword evidence="3 5" id="KW-0697">Rotamase</keyword>
<dbReference type="AlphaFoldDB" id="A0A2U3N404"/>
<evidence type="ECO:0000256" key="2">
    <source>
        <dbReference type="ARBA" id="ARBA00007365"/>
    </source>
</evidence>
<comment type="function">
    <text evidence="1 5">PPIases accelerate the folding of proteins. It catalyzes the cis-trans isomerization of proline imidic peptide bonds in oligopeptides.</text>
</comment>
<dbReference type="InterPro" id="IPR002130">
    <property type="entry name" value="Cyclophilin-type_PPIase_dom"/>
</dbReference>
<dbReference type="Proteomes" id="UP000245974">
    <property type="component" value="Unassembled WGS sequence"/>
</dbReference>
<dbReference type="PRINTS" id="PR00153">
    <property type="entry name" value="CSAPPISMRASE"/>
</dbReference>
<dbReference type="PIRSF" id="PIRSF001467">
    <property type="entry name" value="Peptidylpro_ismrse"/>
    <property type="match status" value="1"/>
</dbReference>
<dbReference type="InterPro" id="IPR020892">
    <property type="entry name" value="Cyclophilin-type_PPIase_CS"/>
</dbReference>
<dbReference type="InterPro" id="IPR044665">
    <property type="entry name" value="E_coli_cyclophilin_A-like"/>
</dbReference>
<dbReference type="PROSITE" id="PS50072">
    <property type="entry name" value="CSA_PPIASE_2"/>
    <property type="match status" value="1"/>
</dbReference>
<comment type="similarity">
    <text evidence="2 5">Belongs to the cyclophilin-type PPIase family.</text>
</comment>
<feature type="domain" description="PPIase cyclophilin-type" evidence="6">
    <location>
        <begin position="28"/>
        <end position="181"/>
    </location>
</feature>
<dbReference type="FunCoup" id="A0A2U3N404">
    <property type="interactions" value="205"/>
</dbReference>
<comment type="catalytic activity">
    <reaction evidence="5">
        <text>[protein]-peptidylproline (omega=180) = [protein]-peptidylproline (omega=0)</text>
        <dbReference type="Rhea" id="RHEA:16237"/>
        <dbReference type="Rhea" id="RHEA-COMP:10747"/>
        <dbReference type="Rhea" id="RHEA-COMP:10748"/>
        <dbReference type="ChEBI" id="CHEBI:83833"/>
        <dbReference type="ChEBI" id="CHEBI:83834"/>
        <dbReference type="EC" id="5.2.1.8"/>
    </reaction>
</comment>
<dbReference type="GO" id="GO:0003755">
    <property type="term" value="F:peptidyl-prolyl cis-trans isomerase activity"/>
    <property type="evidence" value="ECO:0007669"/>
    <property type="project" value="UniProtKB-UniRule"/>
</dbReference>
<dbReference type="PROSITE" id="PS00170">
    <property type="entry name" value="CSA_PPIASE_1"/>
    <property type="match status" value="1"/>
</dbReference>
<dbReference type="InterPro" id="IPR024936">
    <property type="entry name" value="Cyclophilin-type_PPIase"/>
</dbReference>
<proteinExistence type="inferred from homology"/>
<dbReference type="InParanoid" id="A0A2U3N404"/>
<reference evidence="8" key="1">
    <citation type="submission" date="2018-03" db="EMBL/GenBank/DDBJ databases">
        <authorList>
            <person name="Blom J."/>
        </authorList>
    </citation>
    <scope>NUCLEOTIDE SEQUENCE [LARGE SCALE GENOMIC DNA]</scope>
    <source>
        <strain evidence="8">KPC-SM-21</strain>
    </source>
</reference>
<evidence type="ECO:0000313" key="8">
    <source>
        <dbReference type="Proteomes" id="UP000245974"/>
    </source>
</evidence>
<dbReference type="EC" id="5.2.1.8" evidence="5"/>
<name>A0A2U3N404_9GAMM</name>
<sequence>MLKNIIMGISLTVISTQIFALSNMQIKTSMGTIDIELYDDKAPISVKNFESYVKSNFYNGTIFHRVIPGFMIQGGGFETNMVEKKTQASIKNESNNGLQNTRGTLAMARTNDPNSATSQFFINLTDNAFLNKTSSNPGYAVFGKVTKGMEIVDKISKVPTGNYGMHENVPNHPVKIISIQTINTNVKK</sequence>
<organism evidence="7 8">
    <name type="scientific">Acinetobacter stercoris</name>
    <dbReference type="NCBI Taxonomy" id="2126983"/>
    <lineage>
        <taxon>Bacteria</taxon>
        <taxon>Pseudomonadati</taxon>
        <taxon>Pseudomonadota</taxon>
        <taxon>Gammaproteobacteria</taxon>
        <taxon>Moraxellales</taxon>
        <taxon>Moraxellaceae</taxon>
        <taxon>Acinetobacter</taxon>
    </lineage>
</organism>
<evidence type="ECO:0000256" key="3">
    <source>
        <dbReference type="ARBA" id="ARBA00023110"/>
    </source>
</evidence>
<dbReference type="Gene3D" id="2.40.100.10">
    <property type="entry name" value="Cyclophilin-like"/>
    <property type="match status" value="1"/>
</dbReference>
<evidence type="ECO:0000256" key="1">
    <source>
        <dbReference type="ARBA" id="ARBA00002388"/>
    </source>
</evidence>
<dbReference type="EMBL" id="OOGT01000280">
    <property type="protein sequence ID" value="SPL72392.1"/>
    <property type="molecule type" value="Genomic_DNA"/>
</dbReference>